<dbReference type="AlphaFoldDB" id="G7E4F5"/>
<name>G7E4F5_MIXOS</name>
<reference evidence="3 4" key="1">
    <citation type="journal article" date="2011" name="J. Gen. Appl. Microbiol.">
        <title>Draft genome sequencing of the enigmatic basidiomycete Mixia osmundae.</title>
        <authorList>
            <person name="Nishida H."/>
            <person name="Nagatsuka Y."/>
            <person name="Sugiyama J."/>
        </authorList>
    </citation>
    <scope>NUCLEOTIDE SEQUENCE [LARGE SCALE GENOMIC DNA]</scope>
    <source>
        <strain evidence="4">CBS 9802 / IAM 14324 / JCM 22182 / KY 12970</strain>
    </source>
</reference>
<feature type="domain" description="C2H2-type" evidence="2">
    <location>
        <begin position="242"/>
        <end position="263"/>
    </location>
</feature>
<gene>
    <name evidence="3" type="primary">Mo04394</name>
    <name evidence="3" type="ORF">E5Q_04394</name>
</gene>
<evidence type="ECO:0000256" key="1">
    <source>
        <dbReference type="SAM" id="MobiDB-lite"/>
    </source>
</evidence>
<dbReference type="EMBL" id="BABT02000134">
    <property type="protein sequence ID" value="GAA97715.1"/>
    <property type="molecule type" value="Genomic_DNA"/>
</dbReference>
<evidence type="ECO:0000313" key="3">
    <source>
        <dbReference type="EMBL" id="GAA97715.1"/>
    </source>
</evidence>
<evidence type="ECO:0000259" key="2">
    <source>
        <dbReference type="PROSITE" id="PS00028"/>
    </source>
</evidence>
<feature type="region of interest" description="Disordered" evidence="1">
    <location>
        <begin position="112"/>
        <end position="142"/>
    </location>
</feature>
<organism evidence="3 4">
    <name type="scientific">Mixia osmundae (strain CBS 9802 / IAM 14324 / JCM 22182 / KY 12970)</name>
    <dbReference type="NCBI Taxonomy" id="764103"/>
    <lineage>
        <taxon>Eukaryota</taxon>
        <taxon>Fungi</taxon>
        <taxon>Dikarya</taxon>
        <taxon>Basidiomycota</taxon>
        <taxon>Pucciniomycotina</taxon>
        <taxon>Mixiomycetes</taxon>
        <taxon>Mixiales</taxon>
        <taxon>Mixiaceae</taxon>
        <taxon>Mixia</taxon>
    </lineage>
</organism>
<dbReference type="Proteomes" id="UP000009131">
    <property type="component" value="Unassembled WGS sequence"/>
</dbReference>
<comment type="caution">
    <text evidence="3">The sequence shown here is derived from an EMBL/GenBank/DDBJ whole genome shotgun (WGS) entry which is preliminary data.</text>
</comment>
<dbReference type="InParanoid" id="G7E4F5"/>
<protein>
    <recommendedName>
        <fullName evidence="2">C2H2-type domain-containing protein</fullName>
    </recommendedName>
</protein>
<evidence type="ECO:0000313" key="4">
    <source>
        <dbReference type="Proteomes" id="UP000009131"/>
    </source>
</evidence>
<dbReference type="InterPro" id="IPR013087">
    <property type="entry name" value="Znf_C2H2_type"/>
</dbReference>
<dbReference type="PROSITE" id="PS00028">
    <property type="entry name" value="ZINC_FINGER_C2H2_1"/>
    <property type="match status" value="1"/>
</dbReference>
<dbReference type="RefSeq" id="XP_014564829.1">
    <property type="nucleotide sequence ID" value="XM_014709343.1"/>
</dbReference>
<dbReference type="HOGENOM" id="CLU_497031_0_0_1"/>
<proteinExistence type="predicted"/>
<reference evidence="3 4" key="2">
    <citation type="journal article" date="2012" name="Open Biol.">
        <title>Characteristics of nucleosomes and linker DNA regions on the genome of the basidiomycete Mixia osmundae revealed by mono- and dinucleosome mapping.</title>
        <authorList>
            <person name="Nishida H."/>
            <person name="Kondo S."/>
            <person name="Matsumoto T."/>
            <person name="Suzuki Y."/>
            <person name="Yoshikawa H."/>
            <person name="Taylor T.D."/>
            <person name="Sugiyama J."/>
        </authorList>
    </citation>
    <scope>NUCLEOTIDE SEQUENCE [LARGE SCALE GENOMIC DNA]</scope>
    <source>
        <strain evidence="4">CBS 9802 / IAM 14324 / JCM 22182 / KY 12970</strain>
    </source>
</reference>
<sequence length="549" mass="62178">MDTSGFVRFTASSFFGDRSTAHRQVRNGDTGDVDEYLSMYYDRTRHPSTRSRPFSHGSADTATRSFEHDGDLTMAQSSESDDDSWPYGDNVMLAVDDQAMLGLMLANDFMRTSDSNDDDDRPEYIPSPTASQNRHRRQAVKEVTTRFPIPTQLLDDLDDPQREPVTNGLGSLGRLPPELLMTIVRKVGLEWRYDLITLGRASRGLRSIAMSDRVWEGAAGKAAPGFRRPIWQYVLEVNRLSCTVCRVALHRHHQAHEHCIAAHFGPKQAASRHGKPTVLCDRCHVAITRVREGKLVPLDTSAQQRETHRRQMMLLARCRSLFGVTWCTQDQFALLAPKEITWELRQLVIDFVFDHRILDLEGALASVVEYRTMLLDRYAELELWWHHHEELRGGIIYSSLTQTWRSLPRDAFEGGLPLAQIGVVLSRRAHQVIAERLTQNAGDDDPSINYNVAWIVAQNVSEQSWGFIPHAIGEQLHSLPRWIRDSISDSRRPLSCLRADCSLEATSGCPCALCHTHCTPRDRMALGYCRRARCPVHSTATRKTSSIKA</sequence>
<keyword evidence="4" id="KW-1185">Reference proteome</keyword>
<accession>G7E4F5</accession>
<feature type="region of interest" description="Disordered" evidence="1">
    <location>
        <begin position="45"/>
        <end position="68"/>
    </location>
</feature>